<keyword evidence="9" id="KW-1185">Reference proteome</keyword>
<evidence type="ECO:0000259" key="7">
    <source>
        <dbReference type="Pfam" id="PF00294"/>
    </source>
</evidence>
<dbReference type="GO" id="GO:0005524">
    <property type="term" value="F:ATP binding"/>
    <property type="evidence" value="ECO:0007669"/>
    <property type="project" value="UniProtKB-KW"/>
</dbReference>
<evidence type="ECO:0000256" key="4">
    <source>
        <dbReference type="ARBA" id="ARBA00022777"/>
    </source>
</evidence>
<dbReference type="SUPFAM" id="SSF53613">
    <property type="entry name" value="Ribokinase-like"/>
    <property type="match status" value="1"/>
</dbReference>
<dbReference type="PANTHER" id="PTHR46566">
    <property type="entry name" value="1-PHOSPHOFRUCTOKINASE-RELATED"/>
    <property type="match status" value="1"/>
</dbReference>
<evidence type="ECO:0000256" key="6">
    <source>
        <dbReference type="PIRNR" id="PIRNR000535"/>
    </source>
</evidence>
<dbReference type="CDD" id="cd01164">
    <property type="entry name" value="FruK_PfkB_like"/>
    <property type="match status" value="1"/>
</dbReference>
<evidence type="ECO:0000313" key="9">
    <source>
        <dbReference type="Proteomes" id="UP000201613"/>
    </source>
</evidence>
<dbReference type="GO" id="GO:0003872">
    <property type="term" value="F:6-phosphofructokinase activity"/>
    <property type="evidence" value="ECO:0007669"/>
    <property type="project" value="TreeGrafter"/>
</dbReference>
<proteinExistence type="inferred from homology"/>
<comment type="similarity">
    <text evidence="1 6">Belongs to the carbohydrate kinase PfkB family.</text>
</comment>
<gene>
    <name evidence="8" type="primary">pfkB</name>
    <name evidence="8" type="ORF">LOM8899_02960</name>
</gene>
<organism evidence="8 9">
    <name type="scientific">Flavimaricola marinus</name>
    <dbReference type="NCBI Taxonomy" id="1819565"/>
    <lineage>
        <taxon>Bacteria</taxon>
        <taxon>Pseudomonadati</taxon>
        <taxon>Pseudomonadota</taxon>
        <taxon>Alphaproteobacteria</taxon>
        <taxon>Rhodobacterales</taxon>
        <taxon>Paracoccaceae</taxon>
        <taxon>Flavimaricola</taxon>
    </lineage>
</organism>
<dbReference type="AlphaFoldDB" id="A0A238LGY1"/>
<dbReference type="Pfam" id="PF00294">
    <property type="entry name" value="PfkB"/>
    <property type="match status" value="1"/>
</dbReference>
<dbReference type="NCBIfam" id="TIGR03168">
    <property type="entry name" value="1-PFK"/>
    <property type="match status" value="1"/>
</dbReference>
<protein>
    <recommendedName>
        <fullName evidence="6">Phosphofructokinase</fullName>
    </recommendedName>
</protein>
<dbReference type="OrthoDB" id="9801219at2"/>
<dbReference type="PROSITE" id="PS00583">
    <property type="entry name" value="PFKB_KINASES_1"/>
    <property type="match status" value="1"/>
</dbReference>
<dbReference type="InterPro" id="IPR017583">
    <property type="entry name" value="Tagatose/fructose_Pkinase"/>
</dbReference>
<dbReference type="Gene3D" id="3.40.1190.20">
    <property type="match status" value="1"/>
</dbReference>
<dbReference type="EMBL" id="FXZK01000005">
    <property type="protein sequence ID" value="SMY08803.1"/>
    <property type="molecule type" value="Genomic_DNA"/>
</dbReference>
<evidence type="ECO:0000256" key="5">
    <source>
        <dbReference type="ARBA" id="ARBA00022840"/>
    </source>
</evidence>
<dbReference type="RefSeq" id="WP_093992958.1">
    <property type="nucleotide sequence ID" value="NZ_FXZK01000005.1"/>
</dbReference>
<dbReference type="InterPro" id="IPR029056">
    <property type="entry name" value="Ribokinase-like"/>
</dbReference>
<dbReference type="InterPro" id="IPR011611">
    <property type="entry name" value="PfkB_dom"/>
</dbReference>
<dbReference type="Proteomes" id="UP000201613">
    <property type="component" value="Unassembled WGS sequence"/>
</dbReference>
<dbReference type="PIRSF" id="PIRSF000535">
    <property type="entry name" value="1PFK/6PFK/LacC"/>
    <property type="match status" value="1"/>
</dbReference>
<dbReference type="GO" id="GO:0005829">
    <property type="term" value="C:cytosol"/>
    <property type="evidence" value="ECO:0007669"/>
    <property type="project" value="TreeGrafter"/>
</dbReference>
<keyword evidence="2 6" id="KW-0808">Transferase</keyword>
<evidence type="ECO:0000256" key="3">
    <source>
        <dbReference type="ARBA" id="ARBA00022741"/>
    </source>
</evidence>
<evidence type="ECO:0000256" key="2">
    <source>
        <dbReference type="ARBA" id="ARBA00022679"/>
    </source>
</evidence>
<dbReference type="PANTHER" id="PTHR46566:SF2">
    <property type="entry name" value="ATP-DEPENDENT 6-PHOSPHOFRUCTOKINASE ISOZYME 2"/>
    <property type="match status" value="1"/>
</dbReference>
<sequence length="315" mass="32312">MRDILTVTLNPALDLASEAPRVIPNEKLRCDPAHTDPGGGGINVSRAIQLLGGSSRCFVALGGSTGQRIADLLGEAGLDLIQHKVPGETRTSLAVGDKTTGDQYRFMLPGPPWFPADVAAVEAGVLAAAEPGGLAVLSGSLPLGAPPALMADLAARLTGLGAEVIVDTSGPALHQLTRASEFAPKVLRMNHFEAQDCAGHPLNSLQESADFAAALAKSGAAQIVIVARGPEGSVLATPTERWHSRAANVPVRSKVGAGDSFVGGFTYALAQGLSLPECLTRGVAAGSAAVMTEGTLLCRPEDAERLIAHCPSTRL</sequence>
<keyword evidence="4 8" id="KW-0418">Kinase</keyword>
<feature type="domain" description="Carbohydrate kinase PfkB" evidence="7">
    <location>
        <begin position="22"/>
        <end position="300"/>
    </location>
</feature>
<name>A0A238LGY1_9RHOB</name>
<reference evidence="8 9" key="1">
    <citation type="submission" date="2017-05" db="EMBL/GenBank/DDBJ databases">
        <authorList>
            <person name="Song R."/>
            <person name="Chenine A.L."/>
            <person name="Ruprecht R.M."/>
        </authorList>
    </citation>
    <scope>NUCLEOTIDE SEQUENCE [LARGE SCALE GENOMIC DNA]</scope>
    <source>
        <strain evidence="8 9">CECT 8899</strain>
    </source>
</reference>
<keyword evidence="5" id="KW-0067">ATP-binding</keyword>
<evidence type="ECO:0000313" key="8">
    <source>
        <dbReference type="EMBL" id="SMY08803.1"/>
    </source>
</evidence>
<keyword evidence="3" id="KW-0547">Nucleotide-binding</keyword>
<accession>A0A238LGY1</accession>
<evidence type="ECO:0000256" key="1">
    <source>
        <dbReference type="ARBA" id="ARBA00010688"/>
    </source>
</evidence>
<dbReference type="InterPro" id="IPR002173">
    <property type="entry name" value="Carboh/pur_kinase_PfkB_CS"/>
</dbReference>